<dbReference type="EMBL" id="AOIQ01000005">
    <property type="protein sequence ID" value="ELZ13980.1"/>
    <property type="molecule type" value="Genomic_DNA"/>
</dbReference>
<comment type="caution">
    <text evidence="2">The sequence shown here is derived from an EMBL/GenBank/DDBJ whole genome shotgun (WGS) entry which is preliminary data.</text>
</comment>
<accession>M0BSQ9</accession>
<dbReference type="AlphaFoldDB" id="M0BSQ9"/>
<dbReference type="SUPFAM" id="SSF53756">
    <property type="entry name" value="UDP-Glycosyltransferase/glycogen phosphorylase"/>
    <property type="match status" value="1"/>
</dbReference>
<dbReference type="PATRIC" id="fig|1227490.4.peg.200"/>
<reference evidence="2 3" key="1">
    <citation type="journal article" date="2014" name="PLoS Genet.">
        <title>Phylogenetically driven sequencing of extremely halophilic archaea reveals strategies for static and dynamic osmo-response.</title>
        <authorList>
            <person name="Becker E.A."/>
            <person name="Seitzer P.M."/>
            <person name="Tritt A."/>
            <person name="Larsen D."/>
            <person name="Krusor M."/>
            <person name="Yao A.I."/>
            <person name="Wu D."/>
            <person name="Madern D."/>
            <person name="Eisen J.A."/>
            <person name="Darling A.E."/>
            <person name="Facciotti M.T."/>
        </authorList>
    </citation>
    <scope>NUCLEOTIDE SEQUENCE [LARGE SCALE GENOMIC DNA]</scope>
    <source>
        <strain evidence="2 3">JCM 14624</strain>
    </source>
</reference>
<evidence type="ECO:0000313" key="2">
    <source>
        <dbReference type="EMBL" id="ELZ13980.1"/>
    </source>
</evidence>
<dbReference type="RefSeq" id="WP_007696501.1">
    <property type="nucleotide sequence ID" value="NZ_AOIQ01000005.1"/>
</dbReference>
<dbReference type="Gene3D" id="3.40.50.2000">
    <property type="entry name" value="Glycogen Phosphorylase B"/>
    <property type="match status" value="2"/>
</dbReference>
<dbReference type="PANTHER" id="PTHR10788:SF106">
    <property type="entry name" value="BCDNA.GH08860"/>
    <property type="match status" value="1"/>
</dbReference>
<protein>
    <submittedName>
        <fullName evidence="2">Alpha,alpha-trehalose-phosphate synthase</fullName>
    </submittedName>
</protein>
<dbReference type="CDD" id="cd03788">
    <property type="entry name" value="GT20_TPS"/>
    <property type="match status" value="1"/>
</dbReference>
<dbReference type="InterPro" id="IPR001830">
    <property type="entry name" value="Glyco_trans_20"/>
</dbReference>
<feature type="region of interest" description="Disordered" evidence="1">
    <location>
        <begin position="1"/>
        <end position="27"/>
    </location>
</feature>
<keyword evidence="3" id="KW-1185">Reference proteome</keyword>
<evidence type="ECO:0000256" key="1">
    <source>
        <dbReference type="SAM" id="MobiDB-lite"/>
    </source>
</evidence>
<name>M0BSQ9_9EURY</name>
<dbReference type="GO" id="GO:0005992">
    <property type="term" value="P:trehalose biosynthetic process"/>
    <property type="evidence" value="ECO:0007669"/>
    <property type="project" value="InterPro"/>
</dbReference>
<dbReference type="PANTHER" id="PTHR10788">
    <property type="entry name" value="TREHALOSE-6-PHOSPHATE SYNTHASE"/>
    <property type="match status" value="1"/>
</dbReference>
<organism evidence="2 3">
    <name type="scientific">Halovivax asiaticus JCM 14624</name>
    <dbReference type="NCBI Taxonomy" id="1227490"/>
    <lineage>
        <taxon>Archaea</taxon>
        <taxon>Methanobacteriati</taxon>
        <taxon>Methanobacteriota</taxon>
        <taxon>Stenosarchaea group</taxon>
        <taxon>Halobacteria</taxon>
        <taxon>Halobacteriales</taxon>
        <taxon>Natrialbaceae</taxon>
        <taxon>Halovivax</taxon>
    </lineage>
</organism>
<dbReference type="GO" id="GO:0003825">
    <property type="term" value="F:alpha,alpha-trehalose-phosphate synthase (UDP-forming) activity"/>
    <property type="evidence" value="ECO:0007669"/>
    <property type="project" value="TreeGrafter"/>
</dbReference>
<dbReference type="OrthoDB" id="79955at2157"/>
<gene>
    <name evidence="2" type="ORF">C479_00976</name>
</gene>
<dbReference type="STRING" id="1227490.C479_00976"/>
<evidence type="ECO:0000313" key="3">
    <source>
        <dbReference type="Proteomes" id="UP000011560"/>
    </source>
</evidence>
<dbReference type="Proteomes" id="UP000011560">
    <property type="component" value="Unassembled WGS sequence"/>
</dbReference>
<sequence>MGNFAYGTDSVPTATQGTEDETRPAWAPPLDSFESFVVLSNRQPYRHTYGRDGDIEVDRPTGGLTAALDPVLQRVGGTWIAWGDGSADRAVVDENDRVSVPPEDPAYDVERVWIDDELKEAYYNGYSNRVLWPLCHGVRDAISIRTGDYDGYRAVNERFADRVAAHATAETLVWLQDYHLALAPAMISDRVPSSTTIGQFWHIPWPKPELFSRCPEGREILDGLLGNDVLAFHVDRFVDRFLRCVRYFVDGASVDAEAGIVTYEGSETHVRAIPLGIDASEHEERGHAADETVFESVTETLSIPTTEHLGLGVDRLDYSKGIVARLDAIEELFENQPRWLESFTFVQTATPSRTDIPAYASYGDAVRQRVERINDRFGTDSWRPIVYSEAYLTRDQLSALYRHADLMLVTSRCDGMNLVSKEYLAASVDESGSLCLSERAGAHDELGDDAFSVDPTDVESIWRTIDRALTTPDADRRRRMRRLRARVFERPLEWWMAAQFDAFAERSSDRSVLPTQYSGDGV</sequence>
<dbReference type="Pfam" id="PF00982">
    <property type="entry name" value="Glyco_transf_20"/>
    <property type="match status" value="1"/>
</dbReference>
<proteinExistence type="predicted"/>